<dbReference type="EMBL" id="BNAJ01000003">
    <property type="protein sequence ID" value="GHF40776.1"/>
    <property type="molecule type" value="Genomic_DNA"/>
</dbReference>
<dbReference type="Proteomes" id="UP000619376">
    <property type="component" value="Unassembled WGS sequence"/>
</dbReference>
<dbReference type="RefSeq" id="WP_184110376.1">
    <property type="nucleotide sequence ID" value="NZ_BNAJ01000003.1"/>
</dbReference>
<sequence>MTALRTGATFLGLLLSSAGLAAGFREVSVADLGGSRPVRFWCDTPARVLALAAPATAPGAGTLAQWVGGTRTLTPVTVGRDDPGAGQVYTPLTVPGRPSPADPGDFVHSSNIENVQDPAYRMTHVNGFRVPDGTFTCRYVPQAAVLAATAKHSVVVFEAGGRVTYTSRNRDGTPGVTLTGGAHTRVSGREVYTWSRRGYTYTLSVGNPQAGGTPGGRLSVARGGTALNSWPLLAYTLSTPR</sequence>
<gene>
    <name evidence="2" type="ORF">GCM10017781_16810</name>
    <name evidence="3" type="ORF">HNQ07_001559</name>
</gene>
<keyword evidence="1" id="KW-0732">Signal</keyword>
<feature type="chain" id="PRO_5031473905" evidence="1">
    <location>
        <begin position="22"/>
        <end position="241"/>
    </location>
</feature>
<evidence type="ECO:0000313" key="3">
    <source>
        <dbReference type="EMBL" id="MBB5376102.1"/>
    </source>
</evidence>
<proteinExistence type="predicted"/>
<keyword evidence="5" id="KW-1185">Reference proteome</keyword>
<protein>
    <submittedName>
        <fullName evidence="3">Uncharacterized protein</fullName>
    </submittedName>
</protein>
<evidence type="ECO:0000313" key="5">
    <source>
        <dbReference type="Proteomes" id="UP000619376"/>
    </source>
</evidence>
<dbReference type="EMBL" id="JACHFK010000003">
    <property type="protein sequence ID" value="MBB5376102.1"/>
    <property type="molecule type" value="Genomic_DNA"/>
</dbReference>
<evidence type="ECO:0000313" key="2">
    <source>
        <dbReference type="EMBL" id="GHF40776.1"/>
    </source>
</evidence>
<reference evidence="5" key="2">
    <citation type="journal article" date="2019" name="Int. J. Syst. Evol. Microbiol.">
        <title>The Global Catalogue of Microorganisms (GCM) 10K type strain sequencing project: providing services to taxonomists for standard genome sequencing and annotation.</title>
        <authorList>
            <consortium name="The Broad Institute Genomics Platform"/>
            <consortium name="The Broad Institute Genome Sequencing Center for Infectious Disease"/>
            <person name="Wu L."/>
            <person name="Ma J."/>
        </authorList>
    </citation>
    <scope>NUCLEOTIDE SEQUENCE [LARGE SCALE GENOMIC DNA]</scope>
    <source>
        <strain evidence="5">CGMCC 1.18437</strain>
    </source>
</reference>
<name>A0A7W8NRF8_9DEIO</name>
<reference evidence="2" key="1">
    <citation type="journal article" date="2014" name="Int. J. Syst. Evol. Microbiol.">
        <title>Complete genome of a new Firmicutes species belonging to the dominant human colonic microbiota ('Ruminococcus bicirculans') reveals two chromosomes and a selective capacity to utilize plant glucans.</title>
        <authorList>
            <consortium name="NISC Comparative Sequencing Program"/>
            <person name="Wegmann U."/>
            <person name="Louis P."/>
            <person name="Goesmann A."/>
            <person name="Henrissat B."/>
            <person name="Duncan S.H."/>
            <person name="Flint H.J."/>
        </authorList>
    </citation>
    <scope>NUCLEOTIDE SEQUENCE</scope>
    <source>
        <strain evidence="2">CGMCC 1.18437</strain>
    </source>
</reference>
<feature type="signal peptide" evidence="1">
    <location>
        <begin position="1"/>
        <end position="21"/>
    </location>
</feature>
<organism evidence="3 4">
    <name type="scientific">Deinococcus metalli</name>
    <dbReference type="NCBI Taxonomy" id="1141878"/>
    <lineage>
        <taxon>Bacteria</taxon>
        <taxon>Thermotogati</taxon>
        <taxon>Deinococcota</taxon>
        <taxon>Deinococci</taxon>
        <taxon>Deinococcales</taxon>
        <taxon>Deinococcaceae</taxon>
        <taxon>Deinococcus</taxon>
    </lineage>
</organism>
<reference evidence="2" key="4">
    <citation type="submission" date="2024-05" db="EMBL/GenBank/DDBJ databases">
        <authorList>
            <person name="Sun Q."/>
            <person name="Zhou Y."/>
        </authorList>
    </citation>
    <scope>NUCLEOTIDE SEQUENCE</scope>
    <source>
        <strain evidence="2">CGMCC 1.18437</strain>
    </source>
</reference>
<evidence type="ECO:0000313" key="4">
    <source>
        <dbReference type="Proteomes" id="UP000539473"/>
    </source>
</evidence>
<dbReference type="Proteomes" id="UP000539473">
    <property type="component" value="Unassembled WGS sequence"/>
</dbReference>
<evidence type="ECO:0000256" key="1">
    <source>
        <dbReference type="SAM" id="SignalP"/>
    </source>
</evidence>
<comment type="caution">
    <text evidence="3">The sequence shown here is derived from an EMBL/GenBank/DDBJ whole genome shotgun (WGS) entry which is preliminary data.</text>
</comment>
<reference evidence="3 4" key="3">
    <citation type="submission" date="2020-08" db="EMBL/GenBank/DDBJ databases">
        <title>Genomic Encyclopedia of Type Strains, Phase IV (KMG-IV): sequencing the most valuable type-strain genomes for metagenomic binning, comparative biology and taxonomic classification.</title>
        <authorList>
            <person name="Goeker M."/>
        </authorList>
    </citation>
    <scope>NUCLEOTIDE SEQUENCE [LARGE SCALE GENOMIC DNA]</scope>
    <source>
        <strain evidence="3 4">DSM 27521</strain>
    </source>
</reference>
<dbReference type="AlphaFoldDB" id="A0A7W8NRF8"/>
<accession>A0A7W8NRF8</accession>